<evidence type="ECO:0000256" key="8">
    <source>
        <dbReference type="ARBA" id="ARBA00023065"/>
    </source>
</evidence>
<dbReference type="GO" id="GO:0016887">
    <property type="term" value="F:ATP hydrolysis activity"/>
    <property type="evidence" value="ECO:0007669"/>
    <property type="project" value="InterPro"/>
</dbReference>
<dbReference type="RefSeq" id="WP_089098079.1">
    <property type="nucleotide sequence ID" value="NZ_NDYL01000002.1"/>
</dbReference>
<evidence type="ECO:0000256" key="9">
    <source>
        <dbReference type="ARBA" id="ARBA00023136"/>
    </source>
</evidence>
<dbReference type="InterPro" id="IPR027417">
    <property type="entry name" value="P-loop_NTPase"/>
</dbReference>
<dbReference type="GO" id="GO:0005524">
    <property type="term" value="F:ATP binding"/>
    <property type="evidence" value="ECO:0007669"/>
    <property type="project" value="UniProtKB-KW"/>
</dbReference>
<dbReference type="FunFam" id="3.40.50.300:FF:000134">
    <property type="entry name" value="Iron-enterobactin ABC transporter ATP-binding protein"/>
    <property type="match status" value="1"/>
</dbReference>
<organism evidence="11 12">
    <name type="scientific">Parageobacillus galactosidasius</name>
    <dbReference type="NCBI Taxonomy" id="883812"/>
    <lineage>
        <taxon>Bacteria</taxon>
        <taxon>Bacillati</taxon>
        <taxon>Bacillota</taxon>
        <taxon>Bacilli</taxon>
        <taxon>Bacillales</taxon>
        <taxon>Anoxybacillaceae</taxon>
        <taxon>Parageobacillus</taxon>
    </lineage>
</organism>
<evidence type="ECO:0000256" key="1">
    <source>
        <dbReference type="ARBA" id="ARBA00004202"/>
    </source>
</evidence>
<sequence>MVEVRGVYKQYGGKNVVDNVSITIPTGKLTSLIGPNGAGKSTLLSIMSRLIDKDRGEVRIEGKEISQYKSDELAKKISILKQSNHIAIRLTVKELVSFGRFPYSRGRLTREDWEYVKEAIRYMELEDLQDCYLNELSGGQRQRAYIAMVLAQDTDYIFLDEPLNNLDMKHCVQMMKVLRKLVDELGKTIVVVMHDINFASCYSDYIVALKNGKVVRKGTASEIMSNGVLQGIYDMDVHIETIHDKKICVYFA</sequence>
<evidence type="ECO:0000256" key="2">
    <source>
        <dbReference type="ARBA" id="ARBA00022448"/>
    </source>
</evidence>
<reference evidence="11 12" key="1">
    <citation type="submission" date="2017-04" db="EMBL/GenBank/DDBJ databases">
        <title>The genome sequence of Parageobacillus galactosidasius DSM 18751.</title>
        <authorList>
            <person name="Ramaloko W.T."/>
            <person name="Koen N."/>
            <person name="Polliack S."/>
            <person name="Aliyu H."/>
            <person name="Lebre P."/>
            <person name="Mohr T."/>
            <person name="Oswald F."/>
            <person name="Zwick M."/>
            <person name="Neumann A."/>
            <person name="Syldatk C."/>
            <person name="Cowan D."/>
            <person name="De Maayer P."/>
        </authorList>
    </citation>
    <scope>NUCLEOTIDE SEQUENCE [LARGE SCALE GENOMIC DNA]</scope>
    <source>
        <strain evidence="11 12">DSM 18751</strain>
    </source>
</reference>
<evidence type="ECO:0000256" key="7">
    <source>
        <dbReference type="ARBA" id="ARBA00023004"/>
    </source>
</evidence>
<evidence type="ECO:0000256" key="3">
    <source>
        <dbReference type="ARBA" id="ARBA00022475"/>
    </source>
</evidence>
<dbReference type="SUPFAM" id="SSF52540">
    <property type="entry name" value="P-loop containing nucleoside triphosphate hydrolases"/>
    <property type="match status" value="1"/>
</dbReference>
<dbReference type="Pfam" id="PF00005">
    <property type="entry name" value="ABC_tran"/>
    <property type="match status" value="1"/>
</dbReference>
<dbReference type="PROSITE" id="PS50893">
    <property type="entry name" value="ABC_TRANSPORTER_2"/>
    <property type="match status" value="1"/>
</dbReference>
<dbReference type="InterPro" id="IPR003439">
    <property type="entry name" value="ABC_transporter-like_ATP-bd"/>
</dbReference>
<accession>A0A226QMR7</accession>
<evidence type="ECO:0000259" key="10">
    <source>
        <dbReference type="PROSITE" id="PS50893"/>
    </source>
</evidence>
<gene>
    <name evidence="11" type="ORF">B9L23_17275</name>
</gene>
<keyword evidence="2" id="KW-0813">Transport</keyword>
<dbReference type="GO" id="GO:0005886">
    <property type="term" value="C:plasma membrane"/>
    <property type="evidence" value="ECO:0007669"/>
    <property type="project" value="UniProtKB-SubCell"/>
</dbReference>
<evidence type="ECO:0000313" key="11">
    <source>
        <dbReference type="EMBL" id="OXB92890.1"/>
    </source>
</evidence>
<dbReference type="AlphaFoldDB" id="A0A226QMR7"/>
<dbReference type="InterPro" id="IPR051535">
    <property type="entry name" value="Siderophore_ABC-ATPase"/>
</dbReference>
<protein>
    <submittedName>
        <fullName evidence="11">Iron ABC transporter ATP-binding protein</fullName>
    </submittedName>
</protein>
<proteinExistence type="predicted"/>
<dbReference type="EMBL" id="NDYL01000002">
    <property type="protein sequence ID" value="OXB92890.1"/>
    <property type="molecule type" value="Genomic_DNA"/>
</dbReference>
<dbReference type="GO" id="GO:0006826">
    <property type="term" value="P:iron ion transport"/>
    <property type="evidence" value="ECO:0007669"/>
    <property type="project" value="UniProtKB-KW"/>
</dbReference>
<dbReference type="Proteomes" id="UP000198394">
    <property type="component" value="Unassembled WGS sequence"/>
</dbReference>
<comment type="subcellular location">
    <subcellularLocation>
        <location evidence="1">Cell membrane</location>
        <topology evidence="1">Peripheral membrane protein</topology>
    </subcellularLocation>
</comment>
<keyword evidence="3" id="KW-1003">Cell membrane</keyword>
<dbReference type="CDD" id="cd03214">
    <property type="entry name" value="ABC_Iron-Siderophores_B12_Hemin"/>
    <property type="match status" value="1"/>
</dbReference>
<comment type="caution">
    <text evidence="11">The sequence shown here is derived from an EMBL/GenBank/DDBJ whole genome shotgun (WGS) entry which is preliminary data.</text>
</comment>
<dbReference type="Gene3D" id="3.40.50.300">
    <property type="entry name" value="P-loop containing nucleotide triphosphate hydrolases"/>
    <property type="match status" value="1"/>
</dbReference>
<keyword evidence="6 11" id="KW-0067">ATP-binding</keyword>
<evidence type="ECO:0000256" key="5">
    <source>
        <dbReference type="ARBA" id="ARBA00022741"/>
    </source>
</evidence>
<evidence type="ECO:0000313" key="12">
    <source>
        <dbReference type="Proteomes" id="UP000198394"/>
    </source>
</evidence>
<dbReference type="InterPro" id="IPR003593">
    <property type="entry name" value="AAA+_ATPase"/>
</dbReference>
<keyword evidence="9" id="KW-0472">Membrane</keyword>
<evidence type="ECO:0000256" key="6">
    <source>
        <dbReference type="ARBA" id="ARBA00022840"/>
    </source>
</evidence>
<keyword evidence="7" id="KW-0408">Iron</keyword>
<dbReference type="PANTHER" id="PTHR42771:SF3">
    <property type="entry name" value="PETROBACTIN IMPORT ATP-BINDING PROTEIN YCLP"/>
    <property type="match status" value="1"/>
</dbReference>
<keyword evidence="8" id="KW-0406">Ion transport</keyword>
<dbReference type="SMART" id="SM00382">
    <property type="entry name" value="AAA"/>
    <property type="match status" value="1"/>
</dbReference>
<evidence type="ECO:0000256" key="4">
    <source>
        <dbReference type="ARBA" id="ARBA00022496"/>
    </source>
</evidence>
<feature type="domain" description="ABC transporter" evidence="10">
    <location>
        <begin position="2"/>
        <end position="236"/>
    </location>
</feature>
<keyword evidence="4" id="KW-0410">Iron transport</keyword>
<keyword evidence="12" id="KW-1185">Reference proteome</keyword>
<dbReference type="PANTHER" id="PTHR42771">
    <property type="entry name" value="IRON(3+)-HYDROXAMATE IMPORT ATP-BINDING PROTEIN FHUC"/>
    <property type="match status" value="1"/>
</dbReference>
<name>A0A226QMR7_9BACL</name>
<keyword evidence="5" id="KW-0547">Nucleotide-binding</keyword>